<accession>A0A7W7PXG8</accession>
<dbReference type="AlphaFoldDB" id="A0A7W7PXG8"/>
<reference evidence="2 3" key="1">
    <citation type="submission" date="2020-08" db="EMBL/GenBank/DDBJ databases">
        <title>Genomic Encyclopedia of Type Strains, Phase III (KMG-III): the genomes of soil and plant-associated and newly described type strains.</title>
        <authorList>
            <person name="Whitman W."/>
        </authorList>
    </citation>
    <scope>NUCLEOTIDE SEQUENCE [LARGE SCALE GENOMIC DNA]</scope>
    <source>
        <strain evidence="2 3">CECT 3273</strain>
    </source>
</reference>
<gene>
    <name evidence="2" type="ORF">FHS37_007108</name>
</gene>
<dbReference type="Proteomes" id="UP000579523">
    <property type="component" value="Unassembled WGS sequence"/>
</dbReference>
<name>A0A7W7PXG8_9ACTN</name>
<feature type="region of interest" description="Disordered" evidence="1">
    <location>
        <begin position="81"/>
        <end position="107"/>
    </location>
</feature>
<evidence type="ECO:0000313" key="2">
    <source>
        <dbReference type="EMBL" id="MBB4903011.1"/>
    </source>
</evidence>
<keyword evidence="3" id="KW-1185">Reference proteome</keyword>
<dbReference type="EMBL" id="JACHJI010000021">
    <property type="protein sequence ID" value="MBB4903011.1"/>
    <property type="molecule type" value="Genomic_DNA"/>
</dbReference>
<organism evidence="2 3">
    <name type="scientific">Streptomyces griseomycini</name>
    <dbReference type="NCBI Taxonomy" id="66895"/>
    <lineage>
        <taxon>Bacteria</taxon>
        <taxon>Bacillati</taxon>
        <taxon>Actinomycetota</taxon>
        <taxon>Actinomycetes</taxon>
        <taxon>Kitasatosporales</taxon>
        <taxon>Streptomycetaceae</taxon>
        <taxon>Streptomyces</taxon>
    </lineage>
</organism>
<evidence type="ECO:0000313" key="3">
    <source>
        <dbReference type="Proteomes" id="UP000579523"/>
    </source>
</evidence>
<protein>
    <submittedName>
        <fullName evidence="2">Uncharacterized protein</fullName>
    </submittedName>
</protein>
<proteinExistence type="predicted"/>
<evidence type="ECO:0000256" key="1">
    <source>
        <dbReference type="SAM" id="MobiDB-lite"/>
    </source>
</evidence>
<comment type="caution">
    <text evidence="2">The sequence shown here is derived from an EMBL/GenBank/DDBJ whole genome shotgun (WGS) entry which is preliminary data.</text>
</comment>
<sequence length="265" mass="27270">MFGEVTCSPPPLGVRVTGQDLFTGVPGAGADRFGLLGVVPPPACAWVEVSGTVMWGVSGLHLGHPVPPRRRDFRIRGTHCGQTRGVHASPPPPCASPNRAGSGGDPHAPASLTGFSCSALPAFSSQAVPWTRWRNSYGSATPSLPLSVPTSHHRVFRFISPRHLTVPLLLATVVTGTVTAWRSVFFIALVQEGPVCRTVLAVGMTPCAVVSLAVGLLGARCGGGCPPGEACGRLTAGRGRRFTEPACSAAAASSPTPSGSRLAGW</sequence>